<evidence type="ECO:0000256" key="2">
    <source>
        <dbReference type="SAM" id="Phobius"/>
    </source>
</evidence>
<keyword evidence="2" id="KW-0812">Transmembrane</keyword>
<reference evidence="3" key="1">
    <citation type="submission" date="2020-06" db="EMBL/GenBank/DDBJ databases">
        <title>Insight into the genomes of haloalkaliphilic bacilli from Kenyan soda lakes.</title>
        <authorList>
            <person name="Mwirichia R."/>
            <person name="Villamizar G.C."/>
            <person name="Poehlein A."/>
            <person name="Mugweru J."/>
            <person name="Kipnyargis A."/>
            <person name="Kiplimo D."/>
            <person name="Orwa P."/>
            <person name="Daniel R."/>
        </authorList>
    </citation>
    <scope>NUCLEOTIDE SEQUENCE</scope>
    <source>
        <strain evidence="3">B1096_S55</strain>
    </source>
</reference>
<keyword evidence="2" id="KW-0472">Membrane</keyword>
<evidence type="ECO:0000256" key="1">
    <source>
        <dbReference type="SAM" id="MobiDB-lite"/>
    </source>
</evidence>
<name>A0A9Q4G005_SALAG</name>
<comment type="caution">
    <text evidence="3">The sequence shown here is derived from an EMBL/GenBank/DDBJ whole genome shotgun (WGS) entry which is preliminary data.</text>
</comment>
<keyword evidence="2" id="KW-1133">Transmembrane helix</keyword>
<dbReference type="Pfam" id="PF06695">
    <property type="entry name" value="Sm_multidrug_ex"/>
    <property type="match status" value="1"/>
</dbReference>
<feature type="region of interest" description="Disordered" evidence="1">
    <location>
        <begin position="81"/>
        <end position="103"/>
    </location>
</feature>
<feature type="transmembrane region" description="Helical" evidence="2">
    <location>
        <begin position="150"/>
        <end position="171"/>
    </location>
</feature>
<accession>A0A9Q4G005</accession>
<dbReference type="InterPro" id="IPR009577">
    <property type="entry name" value="Sm_multidrug_ex"/>
</dbReference>
<sequence>MIELLWQYILIFIMAATPWLEILIVIPIGIGMGLHPIMVGIVSYIGNFLPIILIVYTLSFIKRTRIYQQWQQKRHNKKQLKMQMEEHSVKKQEENRVKEEKRARRQQRAKTIFYSYGLPGLAFLGPLVTGIHLATIIALTLKASKRHTTVWMGVGLGVWTIGITVASYYSIDWIVNIVS</sequence>
<feature type="compositionally biased region" description="Basic and acidic residues" evidence="1">
    <location>
        <begin position="83"/>
        <end position="102"/>
    </location>
</feature>
<feature type="transmembrane region" description="Helical" evidence="2">
    <location>
        <begin position="7"/>
        <end position="30"/>
    </location>
</feature>
<dbReference type="AlphaFoldDB" id="A0A9Q4G005"/>
<gene>
    <name evidence="3" type="ORF">HXA33_12510</name>
</gene>
<feature type="transmembrane region" description="Helical" evidence="2">
    <location>
        <begin position="36"/>
        <end position="61"/>
    </location>
</feature>
<dbReference type="Proteomes" id="UP001057753">
    <property type="component" value="Unassembled WGS sequence"/>
</dbReference>
<dbReference type="EMBL" id="JABXYM010000001">
    <property type="protein sequence ID" value="MCR6097368.1"/>
    <property type="molecule type" value="Genomic_DNA"/>
</dbReference>
<proteinExistence type="predicted"/>
<keyword evidence="4" id="KW-1185">Reference proteome</keyword>
<protein>
    <submittedName>
        <fullName evidence="3">Small multi-drug export protein</fullName>
    </submittedName>
</protein>
<dbReference type="RefSeq" id="WP_257821764.1">
    <property type="nucleotide sequence ID" value="NZ_JABXYM010000001.1"/>
</dbReference>
<evidence type="ECO:0000313" key="4">
    <source>
        <dbReference type="Proteomes" id="UP001057753"/>
    </source>
</evidence>
<organism evidence="3 4">
    <name type="scientific">Salipaludibacillus agaradhaerens</name>
    <name type="common">Bacillus agaradhaerens</name>
    <dbReference type="NCBI Taxonomy" id="76935"/>
    <lineage>
        <taxon>Bacteria</taxon>
        <taxon>Bacillati</taxon>
        <taxon>Bacillota</taxon>
        <taxon>Bacilli</taxon>
        <taxon>Bacillales</taxon>
        <taxon>Bacillaceae</taxon>
    </lineage>
</organism>
<evidence type="ECO:0000313" key="3">
    <source>
        <dbReference type="EMBL" id="MCR6097368.1"/>
    </source>
</evidence>
<feature type="transmembrane region" description="Helical" evidence="2">
    <location>
        <begin position="111"/>
        <end position="138"/>
    </location>
</feature>